<dbReference type="InterPro" id="IPR036374">
    <property type="entry name" value="OxRdtase_Mopterin-bd_sf"/>
</dbReference>
<dbReference type="SUPFAM" id="SSF81296">
    <property type="entry name" value="E set domains"/>
    <property type="match status" value="1"/>
</dbReference>
<feature type="domain" description="Moybdenum cofactor oxidoreductase dimerisation" evidence="6">
    <location>
        <begin position="346"/>
        <end position="458"/>
    </location>
</feature>
<accession>A0A0E4BRP7</accession>
<dbReference type="SUPFAM" id="SSF56524">
    <property type="entry name" value="Oxidoreductase molybdopterin-binding domain"/>
    <property type="match status" value="1"/>
</dbReference>
<gene>
    <name evidence="7" type="ORF">NK6_5941</name>
</gene>
<organism evidence="7 8">
    <name type="scientific">Bradyrhizobium diazoefficiens</name>
    <dbReference type="NCBI Taxonomy" id="1355477"/>
    <lineage>
        <taxon>Bacteria</taxon>
        <taxon>Pseudomonadati</taxon>
        <taxon>Pseudomonadota</taxon>
        <taxon>Alphaproteobacteria</taxon>
        <taxon>Hyphomicrobiales</taxon>
        <taxon>Nitrobacteraceae</taxon>
        <taxon>Bradyrhizobium</taxon>
    </lineage>
</organism>
<evidence type="ECO:0000256" key="1">
    <source>
        <dbReference type="ARBA" id="ARBA00001924"/>
    </source>
</evidence>
<dbReference type="InterPro" id="IPR000572">
    <property type="entry name" value="OxRdtase_Mopterin-bd_dom"/>
</dbReference>
<evidence type="ECO:0000313" key="8">
    <source>
        <dbReference type="Proteomes" id="UP000063308"/>
    </source>
</evidence>
<dbReference type="InterPro" id="IPR005066">
    <property type="entry name" value="MoCF_OxRdtse_dimer"/>
</dbReference>
<name>A0A0E4BRP7_9BRAD</name>
<dbReference type="InterPro" id="IPR008335">
    <property type="entry name" value="Mopterin_OxRdtase_euk"/>
</dbReference>
<dbReference type="PANTHER" id="PTHR19372:SF7">
    <property type="entry name" value="SULFITE OXIDASE, MITOCHONDRIAL"/>
    <property type="match status" value="1"/>
</dbReference>
<evidence type="ECO:0000256" key="3">
    <source>
        <dbReference type="ARBA" id="ARBA00022723"/>
    </source>
</evidence>
<sequence>MERTTVAATARLSLRTQHRLAATQRHGPAAKARIDFIGIVATDECRIAVMTASQRKAPGGDQMFDRRDLLKGAGLAAMAATLNSTKALALDTVTLPFANGERPLVKYPQKRPMIGLTSRPPQLETPFAVFNDGPITPNNAFFVRYHLSDLPYNLDPDKFTLEIKGKVDKPLKLSLKDIRKMKATEIVAVNQCSGNSRGFFEPRVAGGQLANGAMGNARWRGVPLKTVLDMAGVQAGAKQVTFNGMDGPASDKTPDFVKALDIDHASDGEVMLAYGMNGEDLPFLNGFPLRLIVPGYYGTYWVKHLNEITVIDNVYDGFWMKSAYRIPDTPNNAIEPGTTPKATIPINRFTIRSFITSVPDGAKLKAGATTLRGIAFDGGKGIKDVAVSTDGGKTWTSVKLGKDLGKYSFREWKLPVKLAAGTVELKVRATGNGGETQPDQPRWNPAGYLRNVVETVRVSVA</sequence>
<dbReference type="PANTHER" id="PTHR19372">
    <property type="entry name" value="SULFITE REDUCTASE"/>
    <property type="match status" value="1"/>
</dbReference>
<dbReference type="Pfam" id="PF03404">
    <property type="entry name" value="Mo-co_dimer"/>
    <property type="match status" value="1"/>
</dbReference>
<keyword evidence="2" id="KW-0500">Molybdenum</keyword>
<evidence type="ECO:0000259" key="5">
    <source>
        <dbReference type="Pfam" id="PF00174"/>
    </source>
</evidence>
<evidence type="ECO:0000259" key="6">
    <source>
        <dbReference type="Pfam" id="PF03404"/>
    </source>
</evidence>
<dbReference type="EMBL" id="AP014685">
    <property type="protein sequence ID" value="BAR59096.1"/>
    <property type="molecule type" value="Genomic_DNA"/>
</dbReference>
<evidence type="ECO:0000256" key="2">
    <source>
        <dbReference type="ARBA" id="ARBA00022505"/>
    </source>
</evidence>
<dbReference type="GO" id="GO:0006790">
    <property type="term" value="P:sulfur compound metabolic process"/>
    <property type="evidence" value="ECO:0007669"/>
    <property type="project" value="TreeGrafter"/>
</dbReference>
<proteinExistence type="predicted"/>
<dbReference type="PRINTS" id="PR00407">
    <property type="entry name" value="EUMOPTERIN"/>
</dbReference>
<reference evidence="7 8" key="1">
    <citation type="submission" date="2014-11" db="EMBL/GenBank/DDBJ databases">
        <title>Symbiosis island explosion on the genome of extra-slow-growing strains of soybean bradyrhizobia with massive insertion sequences.</title>
        <authorList>
            <person name="Iida T."/>
            <person name="Minamisawa K."/>
        </authorList>
    </citation>
    <scope>NUCLEOTIDE SEQUENCE [LARGE SCALE GENOMIC DNA]</scope>
    <source>
        <strain evidence="7 8">NK6</strain>
    </source>
</reference>
<dbReference type="InterPro" id="IPR014756">
    <property type="entry name" value="Ig_E-set"/>
</dbReference>
<dbReference type="Gene3D" id="2.60.40.650">
    <property type="match status" value="1"/>
</dbReference>
<feature type="domain" description="Oxidoreductase molybdopterin-binding" evidence="5">
    <location>
        <begin position="150"/>
        <end position="319"/>
    </location>
</feature>
<dbReference type="GO" id="GO:0043546">
    <property type="term" value="F:molybdopterin cofactor binding"/>
    <property type="evidence" value="ECO:0007669"/>
    <property type="project" value="TreeGrafter"/>
</dbReference>
<comment type="cofactor">
    <cofactor evidence="1">
        <name>Mo-molybdopterin</name>
        <dbReference type="ChEBI" id="CHEBI:71302"/>
    </cofactor>
</comment>
<dbReference type="Gene3D" id="3.90.420.10">
    <property type="entry name" value="Oxidoreductase, molybdopterin-binding domain"/>
    <property type="match status" value="1"/>
</dbReference>
<evidence type="ECO:0000313" key="7">
    <source>
        <dbReference type="EMBL" id="BAR59096.1"/>
    </source>
</evidence>
<dbReference type="FunFam" id="3.90.420.10:FF:000007">
    <property type="entry name" value="Sulfite:cytochrome c oxidoreductase subunit A"/>
    <property type="match status" value="1"/>
</dbReference>
<keyword evidence="4" id="KW-0560">Oxidoreductase</keyword>
<keyword evidence="3" id="KW-0479">Metal-binding</keyword>
<dbReference type="Proteomes" id="UP000063308">
    <property type="component" value="Chromosome"/>
</dbReference>
<dbReference type="AlphaFoldDB" id="A0A0E4BRP7"/>
<dbReference type="Pfam" id="PF00174">
    <property type="entry name" value="Oxidored_molyb"/>
    <property type="match status" value="1"/>
</dbReference>
<dbReference type="GO" id="GO:0008482">
    <property type="term" value="F:sulfite oxidase activity"/>
    <property type="evidence" value="ECO:0007669"/>
    <property type="project" value="TreeGrafter"/>
</dbReference>
<dbReference type="GO" id="GO:0030151">
    <property type="term" value="F:molybdenum ion binding"/>
    <property type="evidence" value="ECO:0007669"/>
    <property type="project" value="InterPro"/>
</dbReference>
<evidence type="ECO:0000256" key="4">
    <source>
        <dbReference type="ARBA" id="ARBA00023002"/>
    </source>
</evidence>
<dbReference type="GO" id="GO:0020037">
    <property type="term" value="F:heme binding"/>
    <property type="evidence" value="ECO:0007669"/>
    <property type="project" value="TreeGrafter"/>
</dbReference>
<protein>
    <submittedName>
        <fullName evidence="7">Putative oxidase</fullName>
    </submittedName>
</protein>